<comment type="pathway">
    <text evidence="1">Alkaloid biosynthesis.</text>
</comment>
<accession>B9RMN8</accession>
<comment type="similarity">
    <text evidence="2">Belongs to the plant acyltransferase family.</text>
</comment>
<keyword evidence="4 5" id="KW-0012">Acyltransferase</keyword>
<evidence type="ECO:0000313" key="5">
    <source>
        <dbReference type="EMBL" id="EEF47561.1"/>
    </source>
</evidence>
<evidence type="ECO:0000256" key="2">
    <source>
        <dbReference type="ARBA" id="ARBA00009861"/>
    </source>
</evidence>
<protein>
    <submittedName>
        <fullName evidence="5">3'-N-debenzoyl-2'-deoxytaxol N-benzoyltransferase, putative</fullName>
        <ecNumber evidence="5">2.3.1.150</ecNumber>
    </submittedName>
</protein>
<dbReference type="InParanoid" id="B9RMN8"/>
<dbReference type="Proteomes" id="UP000008311">
    <property type="component" value="Unassembled WGS sequence"/>
</dbReference>
<dbReference type="STRING" id="3988.B9RMN8"/>
<dbReference type="PANTHER" id="PTHR31623">
    <property type="entry name" value="F21J9.9"/>
    <property type="match status" value="1"/>
</dbReference>
<evidence type="ECO:0000256" key="4">
    <source>
        <dbReference type="ARBA" id="ARBA00023315"/>
    </source>
</evidence>
<dbReference type="Pfam" id="PF02458">
    <property type="entry name" value="Transferase"/>
    <property type="match status" value="1"/>
</dbReference>
<evidence type="ECO:0000256" key="1">
    <source>
        <dbReference type="ARBA" id="ARBA00004913"/>
    </source>
</evidence>
<dbReference type="EMBL" id="EQ973789">
    <property type="protein sequence ID" value="EEF47561.1"/>
    <property type="molecule type" value="Genomic_DNA"/>
</dbReference>
<sequence>MAMAAKVKIIQRETIKPSSPTPPELKIHKLSLLDQLIPTNYIPVVLFYPANDGDNLDHHANSTERSLKLKTSLSETLTHYYPFAGRIKDSTSVECDDQGADFIQARINCLLSDVLKSPDAVVLRQFLPAAITSTEAATGNLLLVQATFFHCGGLAVGVCISHKISDATTLKAFIKCWVATATSSSTESATPLFMGASIFPPVDISIPTSVVELMKKQCITKRFVFTGSKIAALKAKVASTTMRNPTRVETVSGLLWKTAMAATRSKLGYSRPSVWSMPVNMRTRFLPPLPESYAGNCLLHINPKIADESELKELVGRIRKEIEGFRENYVKKLRGERAVLATFGFFQEYGNLAMNNDIDLYTCTSWCKLELYDADFGWGRPLWVGIDSIPLSNVVCLMDTRDGDGIEAWLTLGEENMALFESNQELLQFAAVNPSVPFCNV</sequence>
<reference evidence="6" key="1">
    <citation type="journal article" date="2010" name="Nat. Biotechnol.">
        <title>Draft genome sequence of the oilseed species Ricinus communis.</title>
        <authorList>
            <person name="Chan A.P."/>
            <person name="Crabtree J."/>
            <person name="Zhao Q."/>
            <person name="Lorenzi H."/>
            <person name="Orvis J."/>
            <person name="Puiu D."/>
            <person name="Melake-Berhan A."/>
            <person name="Jones K.M."/>
            <person name="Redman J."/>
            <person name="Chen G."/>
            <person name="Cahoon E.B."/>
            <person name="Gedil M."/>
            <person name="Stanke M."/>
            <person name="Haas B.J."/>
            <person name="Wortman J.R."/>
            <person name="Fraser-Liggett C.M."/>
            <person name="Ravel J."/>
            <person name="Rabinowicz P.D."/>
        </authorList>
    </citation>
    <scope>NUCLEOTIDE SEQUENCE [LARGE SCALE GENOMIC DNA]</scope>
    <source>
        <strain evidence="6">cv. Hale</strain>
    </source>
</reference>
<dbReference type="AlphaFoldDB" id="B9RMN8"/>
<dbReference type="EC" id="2.3.1.150" evidence="5"/>
<dbReference type="GO" id="GO:0047180">
    <property type="term" value="F:salutaridinol 7-O-acetyltransferase activity"/>
    <property type="evidence" value="ECO:0007669"/>
    <property type="project" value="UniProtKB-EC"/>
</dbReference>
<keyword evidence="6" id="KW-1185">Reference proteome</keyword>
<dbReference type="PANTHER" id="PTHR31623:SF88">
    <property type="entry name" value="ACYLSUGAR ACYLTRANSFERASE 3-LIKE"/>
    <property type="match status" value="1"/>
</dbReference>
<gene>
    <name evidence="5" type="ORF">RCOM_1082410</name>
</gene>
<organism evidence="5 6">
    <name type="scientific">Ricinus communis</name>
    <name type="common">Castor bean</name>
    <dbReference type="NCBI Taxonomy" id="3988"/>
    <lineage>
        <taxon>Eukaryota</taxon>
        <taxon>Viridiplantae</taxon>
        <taxon>Streptophyta</taxon>
        <taxon>Embryophyta</taxon>
        <taxon>Tracheophyta</taxon>
        <taxon>Spermatophyta</taxon>
        <taxon>Magnoliopsida</taxon>
        <taxon>eudicotyledons</taxon>
        <taxon>Gunneridae</taxon>
        <taxon>Pentapetalae</taxon>
        <taxon>rosids</taxon>
        <taxon>fabids</taxon>
        <taxon>Malpighiales</taxon>
        <taxon>Euphorbiaceae</taxon>
        <taxon>Acalyphoideae</taxon>
        <taxon>Acalypheae</taxon>
        <taxon>Ricinus</taxon>
    </lineage>
</organism>
<evidence type="ECO:0000313" key="6">
    <source>
        <dbReference type="Proteomes" id="UP000008311"/>
    </source>
</evidence>
<dbReference type="eggNOG" id="ENOG502QQQA">
    <property type="taxonomic scope" value="Eukaryota"/>
</dbReference>
<evidence type="ECO:0000256" key="3">
    <source>
        <dbReference type="ARBA" id="ARBA00022679"/>
    </source>
</evidence>
<dbReference type="Gene3D" id="3.30.559.10">
    <property type="entry name" value="Chloramphenicol acetyltransferase-like domain"/>
    <property type="match status" value="2"/>
</dbReference>
<dbReference type="InterPro" id="IPR023213">
    <property type="entry name" value="CAT-like_dom_sf"/>
</dbReference>
<keyword evidence="3 5" id="KW-0808">Transferase</keyword>
<proteinExistence type="inferred from homology"/>
<name>B9RMN8_RICCO</name>